<dbReference type="KEGG" id="mgot:MgSA37_01832"/>
<name>A0A110B2A6_9SPHI</name>
<sequence length="125" mass="14322">MEAGVKFKTVNEYFSSFPESTREILEVMRSTIKQEAPNAQEVISYNMPAFKANGVLVYYAAYQGHVGFYPTSTPIEVFKQELTAYKFSKGAIQFPIDHPLPVDLIRRMVKFRVQQDSEKAGKKKF</sequence>
<dbReference type="Pfam" id="PF08818">
    <property type="entry name" value="DUF1801"/>
    <property type="match status" value="1"/>
</dbReference>
<dbReference type="InterPro" id="IPR003314">
    <property type="entry name" value="Mu-type_HTH"/>
</dbReference>
<dbReference type="RefSeq" id="WP_096351321.1">
    <property type="nucleotide sequence ID" value="NZ_AP017313.1"/>
</dbReference>
<dbReference type="InterPro" id="IPR014922">
    <property type="entry name" value="YdhG-like"/>
</dbReference>
<dbReference type="EMBL" id="AP017313">
    <property type="protein sequence ID" value="BAU53663.1"/>
    <property type="molecule type" value="Genomic_DNA"/>
</dbReference>
<protein>
    <submittedName>
        <fullName evidence="1">Uncharacterized protein</fullName>
    </submittedName>
</protein>
<dbReference type="OrthoDB" id="115213at2"/>
<dbReference type="AlphaFoldDB" id="A0A110B2A6"/>
<dbReference type="GO" id="GO:0003677">
    <property type="term" value="F:DNA binding"/>
    <property type="evidence" value="ECO:0007669"/>
    <property type="project" value="InterPro"/>
</dbReference>
<keyword evidence="2" id="KW-1185">Reference proteome</keyword>
<accession>A0A110B2A6</accession>
<organism evidence="1 2">
    <name type="scientific">Mucilaginibacter gotjawali</name>
    <dbReference type="NCBI Taxonomy" id="1550579"/>
    <lineage>
        <taxon>Bacteria</taxon>
        <taxon>Pseudomonadati</taxon>
        <taxon>Bacteroidota</taxon>
        <taxon>Sphingobacteriia</taxon>
        <taxon>Sphingobacteriales</taxon>
        <taxon>Sphingobacteriaceae</taxon>
        <taxon>Mucilaginibacter</taxon>
    </lineage>
</organism>
<dbReference type="Proteomes" id="UP000218263">
    <property type="component" value="Chromosome"/>
</dbReference>
<dbReference type="SUPFAM" id="SSF159888">
    <property type="entry name" value="YdhG-like"/>
    <property type="match status" value="1"/>
</dbReference>
<dbReference type="PROSITE" id="PS51702">
    <property type="entry name" value="HTH_MU"/>
    <property type="match status" value="1"/>
</dbReference>
<proteinExistence type="predicted"/>
<evidence type="ECO:0000313" key="1">
    <source>
        <dbReference type="EMBL" id="BAU53663.1"/>
    </source>
</evidence>
<dbReference type="Gene3D" id="3.90.1150.200">
    <property type="match status" value="1"/>
</dbReference>
<gene>
    <name evidence="1" type="ORF">MgSA37_01832</name>
</gene>
<reference evidence="1 2" key="1">
    <citation type="submission" date="2015-12" db="EMBL/GenBank/DDBJ databases">
        <title>Genome sequence of Mucilaginibacter gotjawali.</title>
        <authorList>
            <person name="Lee J.S."/>
            <person name="Lee K.C."/>
            <person name="Kim K.K."/>
            <person name="Lee B.W."/>
        </authorList>
    </citation>
    <scope>NUCLEOTIDE SEQUENCE [LARGE SCALE GENOMIC DNA]</scope>
    <source>
        <strain evidence="1 2">SA3-7</strain>
    </source>
</reference>
<evidence type="ECO:0000313" key="2">
    <source>
        <dbReference type="Proteomes" id="UP000218263"/>
    </source>
</evidence>